<gene>
    <name evidence="1" type="ORF">CLO192961_LOCUS87955</name>
</gene>
<reference evidence="1 2" key="1">
    <citation type="submission" date="2019-06" db="EMBL/GenBank/DDBJ databases">
        <authorList>
            <person name="Broberg M."/>
        </authorList>
    </citation>
    <scope>NUCLEOTIDE SEQUENCE [LARGE SCALE GENOMIC DNA]</scope>
</reference>
<dbReference type="EMBL" id="CABFNS010000622">
    <property type="protein sequence ID" value="VUC22507.1"/>
    <property type="molecule type" value="Genomic_DNA"/>
</dbReference>
<evidence type="ECO:0000313" key="1">
    <source>
        <dbReference type="EMBL" id="VUC22507.1"/>
    </source>
</evidence>
<organism evidence="1 2">
    <name type="scientific">Bionectria ochroleuca</name>
    <name type="common">Gliocladium roseum</name>
    <dbReference type="NCBI Taxonomy" id="29856"/>
    <lineage>
        <taxon>Eukaryota</taxon>
        <taxon>Fungi</taxon>
        <taxon>Dikarya</taxon>
        <taxon>Ascomycota</taxon>
        <taxon>Pezizomycotina</taxon>
        <taxon>Sordariomycetes</taxon>
        <taxon>Hypocreomycetidae</taxon>
        <taxon>Hypocreales</taxon>
        <taxon>Bionectriaceae</taxon>
        <taxon>Clonostachys</taxon>
    </lineage>
</organism>
<comment type="caution">
    <text evidence="1">The sequence shown here is derived from an EMBL/GenBank/DDBJ whole genome shotgun (WGS) entry which is preliminary data.</text>
</comment>
<keyword evidence="2" id="KW-1185">Reference proteome</keyword>
<evidence type="ECO:0008006" key="3">
    <source>
        <dbReference type="Google" id="ProtNLM"/>
    </source>
</evidence>
<protein>
    <recommendedName>
        <fullName evidence="3">Fungal N-terminal domain-containing protein</fullName>
    </recommendedName>
</protein>
<proteinExistence type="predicted"/>
<sequence length="348" mass="39514">MGNAKEASLRIEAIRNEFHPLESATNGYYARAASEKQKVRNQEDEDRRQIQTAADAAYANLEDAVNRLVELPSSRDEVSDQDPAMVEMVTGAIKKFKNLSNVSQQNSYDLGTATGDCDSFRTVLKNHMDELDQRCARYNMEYQSAWSSCDTYESNKNGYTDKQDGLDRQLSNAIDDRDSVGGWFASRFSDDLDDKVSAARRRVDENRSHREVAENDERMNYKLSMTARNCGSACIALKQRTRLKYDEFGEELTRIREAQKIEARLWRGLLELSNMMEDSSFLSSRDNSLRLVLKVLKADDHKFGTDDRYGDVEERIKAAITDKWGAEGLQNLLVPGPLRGPKGFLAND</sequence>
<accession>A0ABY6TVX8</accession>
<evidence type="ECO:0000313" key="2">
    <source>
        <dbReference type="Proteomes" id="UP000766486"/>
    </source>
</evidence>
<dbReference type="Proteomes" id="UP000766486">
    <property type="component" value="Unassembled WGS sequence"/>
</dbReference>
<name>A0ABY6TVX8_BIOOC</name>